<sequence>MSNYGPYPGPPQEPWGRQPQDPYGQPSDPWGGQPDPWGGQPASTPPAGPASPAPYPGYDQGGYDQGGYQQPGYGQGGGGYDRGYDQGYDQGGSRYDQGRSGHDQGGQGYGATRQYDQPGYPPVPPTEPVWGQPVPPPPPKKSSRALIFVIVALALLVVAGGVAAVVKLGGSGETPLTQQTTPAPGDPTGEPGGAPEPEPTQDATPAPENSTDARFVKAGQCVVNEGSNDQPVLKIVECGSKTFEVLARFDGTIDYETKCKTVEGYQFHYFFDSELNPLDFVLCLKQR</sequence>
<evidence type="ECO:0000256" key="2">
    <source>
        <dbReference type="SAM" id="Phobius"/>
    </source>
</evidence>
<keyword evidence="2" id="KW-0472">Membrane</keyword>
<reference evidence="3 4" key="1">
    <citation type="submission" date="2024-09" db="EMBL/GenBank/DDBJ databases">
        <authorList>
            <person name="Sun Q."/>
            <person name="Mori K."/>
        </authorList>
    </citation>
    <scope>NUCLEOTIDE SEQUENCE [LARGE SCALE GENOMIC DNA]</scope>
    <source>
        <strain evidence="3 4">TBRC 3947</strain>
    </source>
</reference>
<evidence type="ECO:0000313" key="4">
    <source>
        <dbReference type="Proteomes" id="UP001589867"/>
    </source>
</evidence>
<protein>
    <submittedName>
        <fullName evidence="3">Flagellar basal body protein FliL</fullName>
    </submittedName>
</protein>
<keyword evidence="2" id="KW-1133">Transmembrane helix</keyword>
<gene>
    <name evidence="3" type="ORF">ACFFIA_35540</name>
</gene>
<feature type="compositionally biased region" description="Pro residues" evidence="1">
    <location>
        <begin position="119"/>
        <end position="140"/>
    </location>
</feature>
<keyword evidence="3" id="KW-0966">Cell projection</keyword>
<feature type="compositionally biased region" description="Low complexity" evidence="1">
    <location>
        <begin position="24"/>
        <end position="42"/>
    </location>
</feature>
<keyword evidence="2" id="KW-0812">Transmembrane</keyword>
<proteinExistence type="predicted"/>
<dbReference type="EMBL" id="JBHLUH010000077">
    <property type="protein sequence ID" value="MFC0532944.1"/>
    <property type="molecule type" value="Genomic_DNA"/>
</dbReference>
<keyword evidence="3" id="KW-0282">Flagellum</keyword>
<organism evidence="3 4">
    <name type="scientific">Phytohabitans kaempferiae</name>
    <dbReference type="NCBI Taxonomy" id="1620943"/>
    <lineage>
        <taxon>Bacteria</taxon>
        <taxon>Bacillati</taxon>
        <taxon>Actinomycetota</taxon>
        <taxon>Actinomycetes</taxon>
        <taxon>Micromonosporales</taxon>
        <taxon>Micromonosporaceae</taxon>
    </lineage>
</organism>
<comment type="caution">
    <text evidence="3">The sequence shown here is derived from an EMBL/GenBank/DDBJ whole genome shotgun (WGS) entry which is preliminary data.</text>
</comment>
<feature type="region of interest" description="Disordered" evidence="1">
    <location>
        <begin position="1"/>
        <end position="140"/>
    </location>
</feature>
<keyword evidence="3" id="KW-0969">Cilium</keyword>
<accession>A0ABV6MEE6</accession>
<feature type="compositionally biased region" description="Pro residues" evidence="1">
    <location>
        <begin position="43"/>
        <end position="55"/>
    </location>
</feature>
<dbReference type="Proteomes" id="UP001589867">
    <property type="component" value="Unassembled WGS sequence"/>
</dbReference>
<dbReference type="RefSeq" id="WP_377259945.1">
    <property type="nucleotide sequence ID" value="NZ_JBHLUH010000077.1"/>
</dbReference>
<keyword evidence="4" id="KW-1185">Reference proteome</keyword>
<name>A0ABV6MEE6_9ACTN</name>
<evidence type="ECO:0000313" key="3">
    <source>
        <dbReference type="EMBL" id="MFC0532944.1"/>
    </source>
</evidence>
<feature type="region of interest" description="Disordered" evidence="1">
    <location>
        <begin position="171"/>
        <end position="210"/>
    </location>
</feature>
<evidence type="ECO:0000256" key="1">
    <source>
        <dbReference type="SAM" id="MobiDB-lite"/>
    </source>
</evidence>
<feature type="compositionally biased region" description="Polar residues" evidence="1">
    <location>
        <begin position="201"/>
        <end position="210"/>
    </location>
</feature>
<feature type="transmembrane region" description="Helical" evidence="2">
    <location>
        <begin position="145"/>
        <end position="166"/>
    </location>
</feature>
<feature type="compositionally biased region" description="Low complexity" evidence="1">
    <location>
        <begin position="85"/>
        <end position="95"/>
    </location>
</feature>
<feature type="compositionally biased region" description="Low complexity" evidence="1">
    <location>
        <begin position="180"/>
        <end position="195"/>
    </location>
</feature>